<feature type="domain" description="N-acetyltransferase" evidence="1">
    <location>
        <begin position="2"/>
        <end position="155"/>
    </location>
</feature>
<dbReference type="PANTHER" id="PTHR43451">
    <property type="entry name" value="ACETYLTRANSFERASE (GNAT) FAMILY PROTEIN"/>
    <property type="match status" value="1"/>
</dbReference>
<dbReference type="Proteomes" id="UP000523161">
    <property type="component" value="Unassembled WGS sequence"/>
</dbReference>
<name>A0A7Y5AP61_9GAMM</name>
<dbReference type="PROSITE" id="PS51186">
    <property type="entry name" value="GNAT"/>
    <property type="match status" value="1"/>
</dbReference>
<keyword evidence="2" id="KW-0808">Transferase</keyword>
<dbReference type="SUPFAM" id="SSF55729">
    <property type="entry name" value="Acyl-CoA N-acyltransferases (Nat)"/>
    <property type="match status" value="1"/>
</dbReference>
<dbReference type="AlphaFoldDB" id="A0A7Y5AP61"/>
<dbReference type="Pfam" id="PF13673">
    <property type="entry name" value="Acetyltransf_10"/>
    <property type="match status" value="1"/>
</dbReference>
<keyword evidence="3" id="KW-1185">Reference proteome</keyword>
<reference evidence="2 3" key="1">
    <citation type="submission" date="2020-06" db="EMBL/GenBank/DDBJ databases">
        <title>Rheinheimera sp. nov., a marine bacterium isolated from coastal.</title>
        <authorList>
            <person name="Yu Q."/>
            <person name="Qi Y."/>
            <person name="Pu J."/>
        </authorList>
    </citation>
    <scope>NUCLEOTIDE SEQUENCE [LARGE SCALE GENOMIC DNA]</scope>
    <source>
        <strain evidence="2 3">YQF-2</strain>
    </source>
</reference>
<evidence type="ECO:0000313" key="3">
    <source>
        <dbReference type="Proteomes" id="UP000523161"/>
    </source>
</evidence>
<organism evidence="2 3">
    <name type="scientific">Rheinheimera lutimaris</name>
    <dbReference type="NCBI Taxonomy" id="2740584"/>
    <lineage>
        <taxon>Bacteria</taxon>
        <taxon>Pseudomonadati</taxon>
        <taxon>Pseudomonadota</taxon>
        <taxon>Gammaproteobacteria</taxon>
        <taxon>Chromatiales</taxon>
        <taxon>Chromatiaceae</taxon>
        <taxon>Rheinheimera</taxon>
    </lineage>
</organism>
<dbReference type="Gene3D" id="3.40.630.30">
    <property type="match status" value="1"/>
</dbReference>
<dbReference type="InterPro" id="IPR052564">
    <property type="entry name" value="N-acetyltrans/Recomb-assoc"/>
</dbReference>
<dbReference type="InterPro" id="IPR016181">
    <property type="entry name" value="Acyl_CoA_acyltransferase"/>
</dbReference>
<proteinExistence type="predicted"/>
<dbReference type="CDD" id="cd04301">
    <property type="entry name" value="NAT_SF"/>
    <property type="match status" value="1"/>
</dbReference>
<evidence type="ECO:0000313" key="2">
    <source>
        <dbReference type="EMBL" id="NRQ41963.1"/>
    </source>
</evidence>
<accession>A0A7Y5AP61</accession>
<sequence length="155" mass="18335">MYQIRSYQPSEEPLLRELFYNTVHHVNQRDYTPEQREAWAPVKYDENAWVMRMLECEPFVALDNDTIVGFADVQTDGYIDFFFCHHAYQGKGVGKALMKHLLKAGRRYGLKRFYANVSITAKPFFQHYGFEVVRQQQKEVRGVVLTNFLMEKRQG</sequence>
<comment type="caution">
    <text evidence="2">The sequence shown here is derived from an EMBL/GenBank/DDBJ whole genome shotgun (WGS) entry which is preliminary data.</text>
</comment>
<evidence type="ECO:0000259" key="1">
    <source>
        <dbReference type="PROSITE" id="PS51186"/>
    </source>
</evidence>
<protein>
    <submittedName>
        <fullName evidence="2">GNAT family N-acetyltransferase</fullName>
    </submittedName>
</protein>
<dbReference type="PANTHER" id="PTHR43451:SF1">
    <property type="entry name" value="ACETYLTRANSFERASE"/>
    <property type="match status" value="1"/>
</dbReference>
<dbReference type="InterPro" id="IPR000182">
    <property type="entry name" value="GNAT_dom"/>
</dbReference>
<dbReference type="GO" id="GO:0016747">
    <property type="term" value="F:acyltransferase activity, transferring groups other than amino-acyl groups"/>
    <property type="evidence" value="ECO:0007669"/>
    <property type="project" value="InterPro"/>
</dbReference>
<dbReference type="EMBL" id="JABSOD010000004">
    <property type="protein sequence ID" value="NRQ41963.1"/>
    <property type="molecule type" value="Genomic_DNA"/>
</dbReference>
<dbReference type="RefSeq" id="WP_173500210.1">
    <property type="nucleotide sequence ID" value="NZ_JABSOD010000004.1"/>
</dbReference>
<gene>
    <name evidence="2" type="ORF">HRH59_05155</name>
</gene>